<dbReference type="EC" id="2.4.2.29" evidence="7"/>
<keyword evidence="5 7" id="KW-0671">Queuosine biosynthesis</keyword>
<dbReference type="GO" id="GO:0008616">
    <property type="term" value="P:tRNA queuosine(34) biosynthetic process"/>
    <property type="evidence" value="ECO:0007669"/>
    <property type="project" value="UniProtKB-UniRule"/>
</dbReference>
<reference evidence="9 10" key="1">
    <citation type="journal article" date="2017" name="BMC Genomics">
        <title>Genome sequencing of 39 Akkermansia muciniphila isolates reveals its population structure, genomic and functional diverisity, and global distribution in mammalian gut microbiotas.</title>
        <authorList>
            <person name="Guo X."/>
            <person name="Li S."/>
            <person name="Zhang J."/>
            <person name="Wu F."/>
            <person name="Li X."/>
            <person name="Wu D."/>
            <person name="Zhang M."/>
            <person name="Ou Z."/>
            <person name="Jie Z."/>
            <person name="Yan Q."/>
            <person name="Li P."/>
            <person name="Yi J."/>
            <person name="Peng Y."/>
        </authorList>
    </citation>
    <scope>NUCLEOTIDE SEQUENCE [LARGE SCALE GENOMIC DNA]</scope>
    <source>
        <strain evidence="9 10">GP24</strain>
    </source>
</reference>
<dbReference type="InterPro" id="IPR004803">
    <property type="entry name" value="TGT"/>
</dbReference>
<dbReference type="InterPro" id="IPR050076">
    <property type="entry name" value="ArchSynthase1/Queuine_TRR"/>
</dbReference>
<dbReference type="GO" id="GO:0008479">
    <property type="term" value="F:tRNA-guanosine(34) queuine transglycosylase activity"/>
    <property type="evidence" value="ECO:0007669"/>
    <property type="project" value="UniProtKB-UniRule"/>
</dbReference>
<feature type="binding site" evidence="7">
    <location>
        <begin position="91"/>
        <end position="95"/>
    </location>
    <ligand>
        <name>substrate</name>
    </ligand>
</feature>
<dbReference type="FunFam" id="3.20.20.105:FF:000001">
    <property type="entry name" value="Queuine tRNA-ribosyltransferase"/>
    <property type="match status" value="1"/>
</dbReference>
<keyword evidence="2 7" id="KW-0328">Glycosyltransferase</keyword>
<proteinExistence type="inferred from homology"/>
<evidence type="ECO:0000256" key="5">
    <source>
        <dbReference type="ARBA" id="ARBA00022785"/>
    </source>
</evidence>
<protein>
    <recommendedName>
        <fullName evidence="7">Queuine tRNA-ribosyltransferase</fullName>
        <ecNumber evidence="7">2.4.2.29</ecNumber>
    </recommendedName>
    <alternativeName>
        <fullName evidence="7">Guanine insertion enzyme</fullName>
    </alternativeName>
    <alternativeName>
        <fullName evidence="7">tRNA-guanine transglycosylase</fullName>
    </alternativeName>
</protein>
<feature type="binding site" evidence="7">
    <location>
        <position position="145"/>
    </location>
    <ligand>
        <name>substrate</name>
    </ligand>
</feature>
<dbReference type="HAMAP" id="MF_00168">
    <property type="entry name" value="Q_tRNA_Tgt"/>
    <property type="match status" value="1"/>
</dbReference>
<dbReference type="AlphaFoldDB" id="A0A2N8HFW7"/>
<comment type="catalytic activity">
    <reaction evidence="6 7">
        <text>7-aminomethyl-7-carbaguanine + guanosine(34) in tRNA = 7-aminomethyl-7-carbaguanosine(34) in tRNA + guanine</text>
        <dbReference type="Rhea" id="RHEA:24104"/>
        <dbReference type="Rhea" id="RHEA-COMP:10341"/>
        <dbReference type="Rhea" id="RHEA-COMP:10342"/>
        <dbReference type="ChEBI" id="CHEBI:16235"/>
        <dbReference type="ChEBI" id="CHEBI:58703"/>
        <dbReference type="ChEBI" id="CHEBI:74269"/>
        <dbReference type="ChEBI" id="CHEBI:82833"/>
        <dbReference type="EC" id="2.4.2.29"/>
    </reaction>
</comment>
<accession>A0A2N8HFW7</accession>
<dbReference type="UniPathway" id="UPA00392"/>
<dbReference type="Pfam" id="PF01702">
    <property type="entry name" value="TGT"/>
    <property type="match status" value="1"/>
</dbReference>
<dbReference type="OrthoDB" id="9805417at2"/>
<keyword evidence="4 7" id="KW-0819">tRNA processing</keyword>
<evidence type="ECO:0000256" key="7">
    <source>
        <dbReference type="HAMAP-Rule" id="MF_00168"/>
    </source>
</evidence>
<dbReference type="InterPro" id="IPR036511">
    <property type="entry name" value="TGT-like_sf"/>
</dbReference>
<organism evidence="9 10">
    <name type="scientific">Akkermansia muciniphila</name>
    <dbReference type="NCBI Taxonomy" id="239935"/>
    <lineage>
        <taxon>Bacteria</taxon>
        <taxon>Pseudomonadati</taxon>
        <taxon>Verrucomicrobiota</taxon>
        <taxon>Verrucomicrobiia</taxon>
        <taxon>Verrucomicrobiales</taxon>
        <taxon>Akkermansiaceae</taxon>
        <taxon>Akkermansia</taxon>
    </lineage>
</organism>
<evidence type="ECO:0000256" key="4">
    <source>
        <dbReference type="ARBA" id="ARBA00022694"/>
    </source>
</evidence>
<evidence type="ECO:0000256" key="1">
    <source>
        <dbReference type="ARBA" id="ARBA00004691"/>
    </source>
</evidence>
<feature type="region of interest" description="RNA binding; important for wobble base 34 recognition" evidence="7">
    <location>
        <begin position="276"/>
        <end position="280"/>
    </location>
</feature>
<dbReference type="PANTHER" id="PTHR46499">
    <property type="entry name" value="QUEUINE TRNA-RIBOSYLTRANSFERASE"/>
    <property type="match status" value="1"/>
</dbReference>
<dbReference type="NCBIfam" id="TIGR00449">
    <property type="entry name" value="tgt_general"/>
    <property type="match status" value="1"/>
</dbReference>
<gene>
    <name evidence="7" type="primary">tgt</name>
    <name evidence="9" type="ORF">CXU22_02765</name>
</gene>
<comment type="caution">
    <text evidence="9">The sequence shown here is derived from an EMBL/GenBank/DDBJ whole genome shotgun (WGS) entry which is preliminary data.</text>
</comment>
<dbReference type="Proteomes" id="UP000236000">
    <property type="component" value="Unassembled WGS sequence"/>
</dbReference>
<dbReference type="EMBL" id="PJKA01000004">
    <property type="protein sequence ID" value="PNC19421.1"/>
    <property type="molecule type" value="Genomic_DNA"/>
</dbReference>
<feature type="binding site" evidence="7">
    <location>
        <position position="221"/>
    </location>
    <ligand>
        <name>substrate</name>
    </ligand>
</feature>
<dbReference type="GO" id="GO:0005829">
    <property type="term" value="C:cytosol"/>
    <property type="evidence" value="ECO:0007669"/>
    <property type="project" value="TreeGrafter"/>
</dbReference>
<dbReference type="Gene3D" id="3.20.20.105">
    <property type="entry name" value="Queuine tRNA-ribosyltransferase-like"/>
    <property type="match status" value="1"/>
</dbReference>
<feature type="domain" description="tRNA-guanine(15) transglycosylase-like" evidence="8">
    <location>
        <begin position="12"/>
        <end position="372"/>
    </location>
</feature>
<feature type="active site" description="Proton acceptor" evidence="7">
    <location>
        <position position="91"/>
    </location>
</feature>
<dbReference type="SUPFAM" id="SSF51713">
    <property type="entry name" value="tRNA-guanine transglycosylase"/>
    <property type="match status" value="1"/>
</dbReference>
<evidence type="ECO:0000256" key="6">
    <source>
        <dbReference type="ARBA" id="ARBA00050112"/>
    </source>
</evidence>
<dbReference type="PANTHER" id="PTHR46499:SF1">
    <property type="entry name" value="QUEUINE TRNA-RIBOSYLTRANSFERASE"/>
    <property type="match status" value="1"/>
</dbReference>
<evidence type="ECO:0000259" key="8">
    <source>
        <dbReference type="Pfam" id="PF01702"/>
    </source>
</evidence>
<keyword evidence="3 7" id="KW-0808">Transferase</keyword>
<dbReference type="NCBIfam" id="TIGR00430">
    <property type="entry name" value="Q_tRNA_tgt"/>
    <property type="match status" value="1"/>
</dbReference>
<evidence type="ECO:0000256" key="3">
    <source>
        <dbReference type="ARBA" id="ARBA00022679"/>
    </source>
</evidence>
<dbReference type="RefSeq" id="WP_102712333.1">
    <property type="nucleotide sequence ID" value="NZ_PJKA01000004.1"/>
</dbReference>
<name>A0A2N8HFW7_9BACT</name>
<feature type="binding site" evidence="7">
    <location>
        <position position="194"/>
    </location>
    <ligand>
        <name>substrate</name>
    </ligand>
</feature>
<evidence type="ECO:0000313" key="9">
    <source>
        <dbReference type="EMBL" id="PNC19421.1"/>
    </source>
</evidence>
<sequence length="377" mass="42259">MPFTLHQKDSSTAARLGTLDLPHGQVPTPIFMPVGTQGSVKTMHPQDLESLGAKIILGNTYHLSLRPGSSLIREMGGLHGFSSWNRPILTDSGGFQVWSLAKLRKITEEGVRFQNHLDGAYMMLSPERSMEIQADLGSDIAMLFDECPPYPCDRKYAEASLGYTLRWARRCREWVREHQPRSGEGRQHHFGIVQGSVYADLRKRCAEELAAMDFDGYAIGGVSVGEPEEEMLRAIDHSAPWLPEDKPRYAMGLGTPPQLLEMIARGVDMFDCVMPTRLARHGVALTPDGPMHIKNQRWAADSRPIDPEGHPHVTQFSRAYVRHLFKAGEILALRLLSFQNLEFYLRLMAQAREAIAAGTFGSFKDSFIARYKANNIL</sequence>
<evidence type="ECO:0000256" key="2">
    <source>
        <dbReference type="ARBA" id="ARBA00022676"/>
    </source>
</evidence>
<dbReference type="InterPro" id="IPR002616">
    <property type="entry name" value="tRNA_ribo_trans-like"/>
</dbReference>
<comment type="similarity">
    <text evidence="7">Belongs to the queuine tRNA-ribosyltransferase family.</text>
</comment>
<comment type="function">
    <text evidence="7">Catalyzes the base-exchange of a guanine (G) residue with the queuine precursor 7-aminomethyl-7-deazaguanine (PreQ1) at position 34 (anticodon wobble position) in tRNAs with GU(N) anticodons (tRNA-Asp, -Asn, -His and -Tyr). Catalysis occurs through a double-displacement mechanism. The nucleophile active site attacks the C1' of nucleotide 34 to detach the guanine base from the RNA, forming a covalent enzyme-RNA intermediate. The proton acceptor active site deprotonates the incoming PreQ1, allowing a nucleophilic attack on the C1' of the ribose to form the product. After dissociation, two additional enzymatic reactions on the tRNA convert PreQ1 to queuine (Q), resulting in the hypermodified nucleoside queuosine (7-(((4,5-cis-dihydroxy-2-cyclopenten-1-yl)amino)methyl)-7-deazaguanosine).</text>
</comment>
<comment type="subunit">
    <text evidence="7">Homodimer. Within each dimer, one monomer is responsible for RNA recognition and catalysis, while the other monomer binds to the replacement base PreQ1.</text>
</comment>
<feature type="active site" description="Nucleophile" evidence="7">
    <location>
        <position position="271"/>
    </location>
</feature>
<comment type="caution">
    <text evidence="7">Lacks conserved residue(s) required for the propagation of feature annotation.</text>
</comment>
<evidence type="ECO:0000313" key="10">
    <source>
        <dbReference type="Proteomes" id="UP000236000"/>
    </source>
</evidence>
<comment type="pathway">
    <text evidence="1 7">tRNA modification; tRNA-queuosine biosynthesis.</text>
</comment>